<protein>
    <submittedName>
        <fullName evidence="2">Transposase</fullName>
    </submittedName>
</protein>
<sequence>MIKKVWFNPSSKHLCCLRPNIKLGRRGVGSVLYGTGEALQRRPHFLKGQPFFYGKIGSRRTAEKVYIGTHGMEWHEQGERLSEFIMSTHSIHGNSKQYSTVQNAVMSYVHRFEGSLLPSRQKGSLKPWVERGVWQGETFLPKLLSAAFENIMRHLEWEDNALAMCILGREVTMMNDLAPELCRRKRAAWVH</sequence>
<proteinExistence type="predicted"/>
<evidence type="ECO:0000313" key="1">
    <source>
        <dbReference type="Proteomes" id="UP000025227"/>
    </source>
</evidence>
<accession>A0A7I4Z4Y5</accession>
<dbReference type="OrthoDB" id="5818039at2759"/>
<dbReference type="Proteomes" id="UP000025227">
    <property type="component" value="Unplaced"/>
</dbReference>
<reference evidence="2" key="1">
    <citation type="submission" date="2020-12" db="UniProtKB">
        <authorList>
            <consortium name="WormBaseParasite"/>
        </authorList>
    </citation>
    <scope>IDENTIFICATION</scope>
    <source>
        <strain evidence="2">MHco3</strain>
    </source>
</reference>
<dbReference type="WBParaSite" id="HCON_00173030-00001">
    <property type="protein sequence ID" value="HCON_00173030-00001"/>
    <property type="gene ID" value="HCON_00173030"/>
</dbReference>
<name>A0A7I4Z4Y5_HAECO</name>
<dbReference type="AlphaFoldDB" id="A0A7I4Z4Y5"/>
<organism evidence="1 2">
    <name type="scientific">Haemonchus contortus</name>
    <name type="common">Barber pole worm</name>
    <dbReference type="NCBI Taxonomy" id="6289"/>
    <lineage>
        <taxon>Eukaryota</taxon>
        <taxon>Metazoa</taxon>
        <taxon>Ecdysozoa</taxon>
        <taxon>Nematoda</taxon>
        <taxon>Chromadorea</taxon>
        <taxon>Rhabditida</taxon>
        <taxon>Rhabditina</taxon>
        <taxon>Rhabditomorpha</taxon>
        <taxon>Strongyloidea</taxon>
        <taxon>Trichostrongylidae</taxon>
        <taxon>Haemonchus</taxon>
    </lineage>
</organism>
<evidence type="ECO:0000313" key="2">
    <source>
        <dbReference type="WBParaSite" id="HCON_00173030-00001"/>
    </source>
</evidence>
<keyword evidence="1" id="KW-1185">Reference proteome</keyword>